<sequence>MAAPLIIVSEVWDNADLLPDWLDHHRALGVEAVVVSDMGSTDGTLDILADSRWNGFVEQIPYPGRRADVTDHVLTYARASGRHGWALTMDVDEFLVTPTGDLRLAPLEEAQRRAPVVSVPRFHMGGRQSAAAREAPSADLTDLTLRWVEQDMAKVMVDLASEARTDFAGHQGIGGESTEVDASSMCLLHAPTRSYERFAQKVDHADVTLRTLDHLDEGFAFHWRRWIRIRDEGGLRAEYLAQFVDDEDVPRVVAAGEYAPDDRLADLVRAARAGRA</sequence>
<dbReference type="AlphaFoldDB" id="A0A6J7JYX0"/>
<evidence type="ECO:0000313" key="1">
    <source>
        <dbReference type="EMBL" id="CAB4948455.1"/>
    </source>
</evidence>
<dbReference type="EMBL" id="CAFBOZ010000020">
    <property type="protein sequence ID" value="CAB4993983.1"/>
    <property type="molecule type" value="Genomic_DNA"/>
</dbReference>
<evidence type="ECO:0000313" key="2">
    <source>
        <dbReference type="EMBL" id="CAB4993983.1"/>
    </source>
</evidence>
<accession>A0A6J7JYX0</accession>
<dbReference type="Pfam" id="PF13704">
    <property type="entry name" value="Glyco_tranf_2_4"/>
    <property type="match status" value="1"/>
</dbReference>
<gene>
    <name evidence="1" type="ORF">UFOPK3773_01267</name>
    <name evidence="2" type="ORF">UFOPK3992_00231</name>
</gene>
<name>A0A6J7JYX0_9ZZZZ</name>
<protein>
    <submittedName>
        <fullName evidence="1">Unannotated protein</fullName>
    </submittedName>
</protein>
<reference evidence="1" key="1">
    <citation type="submission" date="2020-05" db="EMBL/GenBank/DDBJ databases">
        <authorList>
            <person name="Chiriac C."/>
            <person name="Salcher M."/>
            <person name="Ghai R."/>
            <person name="Kavagutti S V."/>
        </authorList>
    </citation>
    <scope>NUCLEOTIDE SEQUENCE</scope>
</reference>
<dbReference type="EMBL" id="CAFBNF010000143">
    <property type="protein sequence ID" value="CAB4948455.1"/>
    <property type="molecule type" value="Genomic_DNA"/>
</dbReference>
<organism evidence="1">
    <name type="scientific">freshwater metagenome</name>
    <dbReference type="NCBI Taxonomy" id="449393"/>
    <lineage>
        <taxon>unclassified sequences</taxon>
        <taxon>metagenomes</taxon>
        <taxon>ecological metagenomes</taxon>
    </lineage>
</organism>
<proteinExistence type="predicted"/>